<dbReference type="Proteomes" id="UP001234297">
    <property type="component" value="Chromosome 2"/>
</dbReference>
<evidence type="ECO:0000313" key="1">
    <source>
        <dbReference type="EMBL" id="KAJ8643356.1"/>
    </source>
</evidence>
<reference evidence="1 2" key="1">
    <citation type="journal article" date="2022" name="Hortic Res">
        <title>A haplotype resolved chromosomal level avocado genome allows analysis of novel avocado genes.</title>
        <authorList>
            <person name="Nath O."/>
            <person name="Fletcher S.J."/>
            <person name="Hayward A."/>
            <person name="Shaw L.M."/>
            <person name="Masouleh A.K."/>
            <person name="Furtado A."/>
            <person name="Henry R.J."/>
            <person name="Mitter N."/>
        </authorList>
    </citation>
    <scope>NUCLEOTIDE SEQUENCE [LARGE SCALE GENOMIC DNA]</scope>
    <source>
        <strain evidence="2">cv. Hass</strain>
    </source>
</reference>
<keyword evidence="2" id="KW-1185">Reference proteome</keyword>
<protein>
    <submittedName>
        <fullName evidence="1">Uncharacterized protein</fullName>
    </submittedName>
</protein>
<evidence type="ECO:0000313" key="2">
    <source>
        <dbReference type="Proteomes" id="UP001234297"/>
    </source>
</evidence>
<accession>A0ACC2MD92</accession>
<comment type="caution">
    <text evidence="1">The sequence shown here is derived from an EMBL/GenBank/DDBJ whole genome shotgun (WGS) entry which is preliminary data.</text>
</comment>
<proteinExistence type="predicted"/>
<dbReference type="EMBL" id="CM056810">
    <property type="protein sequence ID" value="KAJ8643356.1"/>
    <property type="molecule type" value="Genomic_DNA"/>
</dbReference>
<name>A0ACC2MD92_PERAE</name>
<organism evidence="1 2">
    <name type="scientific">Persea americana</name>
    <name type="common">Avocado</name>
    <dbReference type="NCBI Taxonomy" id="3435"/>
    <lineage>
        <taxon>Eukaryota</taxon>
        <taxon>Viridiplantae</taxon>
        <taxon>Streptophyta</taxon>
        <taxon>Embryophyta</taxon>
        <taxon>Tracheophyta</taxon>
        <taxon>Spermatophyta</taxon>
        <taxon>Magnoliopsida</taxon>
        <taxon>Magnoliidae</taxon>
        <taxon>Laurales</taxon>
        <taxon>Lauraceae</taxon>
        <taxon>Persea</taxon>
    </lineage>
</organism>
<sequence>MSSSKLLEQLWHKSGSCPEGTIPIQRTRKRHLLGARSLADASAQLESAKLSFDKSLQGGEGVIDVWNPRVEVPSESTKGTMFVGRRDGFDLVSSGWLVSPSLFGDAATRLYAFWGVQGNGNWWLVVENKTLGYWPSSLFKSMAKNADYIQWEGQIYNSVPGGKHTSTEMGSGLWPERGPRKAAYFRKCLYYDENISGKTPDYWYETKVSKPKCYGISDVFPSTGGGLAFYYGGPGGPDCDA</sequence>
<gene>
    <name evidence="1" type="ORF">MRB53_005104</name>
</gene>